<keyword evidence="4" id="KW-1185">Reference proteome</keyword>
<dbReference type="HOGENOM" id="CLU_1973850_0_0_1"/>
<evidence type="ECO:0000313" key="3">
    <source>
        <dbReference type="EnsemblPlants" id="KEH20521"/>
    </source>
</evidence>
<gene>
    <name evidence="2" type="ordered locus">MTR_8g079478</name>
</gene>
<proteinExistence type="predicted"/>
<dbReference type="EnsemblPlants" id="KEH20521">
    <property type="protein sequence ID" value="KEH20521"/>
    <property type="gene ID" value="MTR_8g079478"/>
</dbReference>
<organism evidence="2 4">
    <name type="scientific">Medicago truncatula</name>
    <name type="common">Barrel medic</name>
    <name type="synonym">Medicago tribuloides</name>
    <dbReference type="NCBI Taxonomy" id="3880"/>
    <lineage>
        <taxon>Eukaryota</taxon>
        <taxon>Viridiplantae</taxon>
        <taxon>Streptophyta</taxon>
        <taxon>Embryophyta</taxon>
        <taxon>Tracheophyta</taxon>
        <taxon>Spermatophyta</taxon>
        <taxon>Magnoliopsida</taxon>
        <taxon>eudicotyledons</taxon>
        <taxon>Gunneridae</taxon>
        <taxon>Pentapetalae</taxon>
        <taxon>rosids</taxon>
        <taxon>fabids</taxon>
        <taxon>Fabales</taxon>
        <taxon>Fabaceae</taxon>
        <taxon>Papilionoideae</taxon>
        <taxon>50 kb inversion clade</taxon>
        <taxon>NPAAA clade</taxon>
        <taxon>Hologalegina</taxon>
        <taxon>IRL clade</taxon>
        <taxon>Trifolieae</taxon>
        <taxon>Medicago</taxon>
    </lineage>
</organism>
<dbReference type="EMBL" id="CM001224">
    <property type="protein sequence ID" value="KEH20521.1"/>
    <property type="molecule type" value="Genomic_DNA"/>
</dbReference>
<dbReference type="AlphaFoldDB" id="A0A072TTL2"/>
<reference evidence="2 4" key="2">
    <citation type="journal article" date="2014" name="BMC Genomics">
        <title>An improved genome release (version Mt4.0) for the model legume Medicago truncatula.</title>
        <authorList>
            <person name="Tang H."/>
            <person name="Krishnakumar V."/>
            <person name="Bidwell S."/>
            <person name="Rosen B."/>
            <person name="Chan A."/>
            <person name="Zhou S."/>
            <person name="Gentzbittel L."/>
            <person name="Childs K.L."/>
            <person name="Yandell M."/>
            <person name="Gundlach H."/>
            <person name="Mayer K.F."/>
            <person name="Schwartz D.C."/>
            <person name="Town C.D."/>
        </authorList>
    </citation>
    <scope>GENOME REANNOTATION</scope>
    <source>
        <strain evidence="2">A17</strain>
        <strain evidence="3 4">cv. Jemalong A17</strain>
    </source>
</reference>
<name>A0A072TTL2_MEDTR</name>
<evidence type="ECO:0000313" key="4">
    <source>
        <dbReference type="Proteomes" id="UP000002051"/>
    </source>
</evidence>
<reference evidence="3" key="3">
    <citation type="submission" date="2015-04" db="UniProtKB">
        <authorList>
            <consortium name="EnsemblPlants"/>
        </authorList>
    </citation>
    <scope>IDENTIFICATION</scope>
    <source>
        <strain evidence="3">cv. Jemalong A17</strain>
    </source>
</reference>
<accession>A0A072TTL2</accession>
<dbReference type="Proteomes" id="UP000002051">
    <property type="component" value="Chromosome 8"/>
</dbReference>
<evidence type="ECO:0000256" key="1">
    <source>
        <dbReference type="SAM" id="MobiDB-lite"/>
    </source>
</evidence>
<feature type="compositionally biased region" description="Basic residues" evidence="1">
    <location>
        <begin position="37"/>
        <end position="51"/>
    </location>
</feature>
<reference evidence="2 4" key="1">
    <citation type="journal article" date="2011" name="Nature">
        <title>The Medicago genome provides insight into the evolution of rhizobial symbioses.</title>
        <authorList>
            <person name="Young N.D."/>
            <person name="Debelle F."/>
            <person name="Oldroyd G.E."/>
            <person name="Geurts R."/>
            <person name="Cannon S.B."/>
            <person name="Udvardi M.K."/>
            <person name="Benedito V.A."/>
            <person name="Mayer K.F."/>
            <person name="Gouzy J."/>
            <person name="Schoof H."/>
            <person name="Van de Peer Y."/>
            <person name="Proost S."/>
            <person name="Cook D.R."/>
            <person name="Meyers B.C."/>
            <person name="Spannagl M."/>
            <person name="Cheung F."/>
            <person name="De Mita S."/>
            <person name="Krishnakumar V."/>
            <person name="Gundlach H."/>
            <person name="Zhou S."/>
            <person name="Mudge J."/>
            <person name="Bharti A.K."/>
            <person name="Murray J.D."/>
            <person name="Naoumkina M.A."/>
            <person name="Rosen B."/>
            <person name="Silverstein K.A."/>
            <person name="Tang H."/>
            <person name="Rombauts S."/>
            <person name="Zhao P.X."/>
            <person name="Zhou P."/>
            <person name="Barbe V."/>
            <person name="Bardou P."/>
            <person name="Bechner M."/>
            <person name="Bellec A."/>
            <person name="Berger A."/>
            <person name="Berges H."/>
            <person name="Bidwell S."/>
            <person name="Bisseling T."/>
            <person name="Choisne N."/>
            <person name="Couloux A."/>
            <person name="Denny R."/>
            <person name="Deshpande S."/>
            <person name="Dai X."/>
            <person name="Doyle J.J."/>
            <person name="Dudez A.M."/>
            <person name="Farmer A.D."/>
            <person name="Fouteau S."/>
            <person name="Franken C."/>
            <person name="Gibelin C."/>
            <person name="Gish J."/>
            <person name="Goldstein S."/>
            <person name="Gonzalez A.J."/>
            <person name="Green P.J."/>
            <person name="Hallab A."/>
            <person name="Hartog M."/>
            <person name="Hua A."/>
            <person name="Humphray S.J."/>
            <person name="Jeong D.H."/>
            <person name="Jing Y."/>
            <person name="Jocker A."/>
            <person name="Kenton S.M."/>
            <person name="Kim D.J."/>
            <person name="Klee K."/>
            <person name="Lai H."/>
            <person name="Lang C."/>
            <person name="Lin S."/>
            <person name="Macmil S.L."/>
            <person name="Magdelenat G."/>
            <person name="Matthews L."/>
            <person name="McCorrison J."/>
            <person name="Monaghan E.L."/>
            <person name="Mun J.H."/>
            <person name="Najar F.Z."/>
            <person name="Nicholson C."/>
            <person name="Noirot C."/>
            <person name="O'Bleness M."/>
            <person name="Paule C.R."/>
            <person name="Poulain J."/>
            <person name="Prion F."/>
            <person name="Qin B."/>
            <person name="Qu C."/>
            <person name="Retzel E.F."/>
            <person name="Riddle C."/>
            <person name="Sallet E."/>
            <person name="Samain S."/>
            <person name="Samson N."/>
            <person name="Sanders I."/>
            <person name="Saurat O."/>
            <person name="Scarpelli C."/>
            <person name="Schiex T."/>
            <person name="Segurens B."/>
            <person name="Severin A.J."/>
            <person name="Sherrier D.J."/>
            <person name="Shi R."/>
            <person name="Sims S."/>
            <person name="Singer S.R."/>
            <person name="Sinharoy S."/>
            <person name="Sterck L."/>
            <person name="Viollet A."/>
            <person name="Wang B.B."/>
            <person name="Wang K."/>
            <person name="Wang M."/>
            <person name="Wang X."/>
            <person name="Warfsmann J."/>
            <person name="Weissenbach J."/>
            <person name="White D.D."/>
            <person name="White J.D."/>
            <person name="Wiley G.B."/>
            <person name="Wincker P."/>
            <person name="Xing Y."/>
            <person name="Yang L."/>
            <person name="Yao Z."/>
            <person name="Ying F."/>
            <person name="Zhai J."/>
            <person name="Zhou L."/>
            <person name="Zuber A."/>
            <person name="Denarie J."/>
            <person name="Dixon R.A."/>
            <person name="May G.D."/>
            <person name="Schwartz D.C."/>
            <person name="Rogers J."/>
            <person name="Quetier F."/>
            <person name="Town C.D."/>
            <person name="Roe B.A."/>
        </authorList>
    </citation>
    <scope>NUCLEOTIDE SEQUENCE [LARGE SCALE GENOMIC DNA]</scope>
    <source>
        <strain evidence="2">A17</strain>
        <strain evidence="3 4">cv. Jemalong A17</strain>
    </source>
</reference>
<protein>
    <submittedName>
        <fullName evidence="2 3">Uncharacterized protein</fullName>
    </submittedName>
</protein>
<evidence type="ECO:0000313" key="2">
    <source>
        <dbReference type="EMBL" id="KEH20521.1"/>
    </source>
</evidence>
<sequence length="127" mass="15146">MKITTVYMRILIPPSKKNTHLTPKVKWLDSNRPSTRQQKRKRKSNRGRRKGKSDGVMVMERVIYKFQLTQLSDHVPESNVRKRLCLSFEILLTRFALLHDKSHCIRKGKERYSTYHSHQTKYVHPQS</sequence>
<feature type="region of interest" description="Disordered" evidence="1">
    <location>
        <begin position="27"/>
        <end position="54"/>
    </location>
</feature>